<dbReference type="Gene3D" id="2.40.30.10">
    <property type="entry name" value="Translation factors"/>
    <property type="match status" value="1"/>
</dbReference>
<dbReference type="InterPro" id="IPR017927">
    <property type="entry name" value="FAD-bd_FR_type"/>
</dbReference>
<dbReference type="PANTHER" id="PTHR11972:SF69">
    <property type="entry name" value="FERRIC REDUCTION OXIDASE 6-RELATED"/>
    <property type="match status" value="1"/>
</dbReference>
<dbReference type="Pfam" id="PF00175">
    <property type="entry name" value="NAD_binding_1"/>
    <property type="match status" value="1"/>
</dbReference>
<dbReference type="Pfam" id="PF08022">
    <property type="entry name" value="FAD_binding_8"/>
    <property type="match status" value="1"/>
</dbReference>
<dbReference type="InterPro" id="IPR001433">
    <property type="entry name" value="OxRdtase_FAD/NAD-bd"/>
</dbReference>
<dbReference type="InterPro" id="IPR039261">
    <property type="entry name" value="FNR_nucleotide-bd"/>
</dbReference>
<dbReference type="PROSITE" id="PS51384">
    <property type="entry name" value="FAD_FR"/>
    <property type="match status" value="1"/>
</dbReference>
<dbReference type="CDD" id="cd00322">
    <property type="entry name" value="FNR_like"/>
    <property type="match status" value="1"/>
</dbReference>
<feature type="transmembrane region" description="Helical" evidence="2">
    <location>
        <begin position="110"/>
        <end position="130"/>
    </location>
</feature>
<dbReference type="GO" id="GO:0016491">
    <property type="term" value="F:oxidoreductase activity"/>
    <property type="evidence" value="ECO:0007669"/>
    <property type="project" value="UniProtKB-KW"/>
</dbReference>
<evidence type="ECO:0000256" key="2">
    <source>
        <dbReference type="SAM" id="Phobius"/>
    </source>
</evidence>
<keyword evidence="2" id="KW-1133">Transmembrane helix</keyword>
<feature type="transmembrane region" description="Helical" evidence="2">
    <location>
        <begin position="182"/>
        <end position="202"/>
    </location>
</feature>
<dbReference type="PANTHER" id="PTHR11972">
    <property type="entry name" value="NADPH OXIDASE"/>
    <property type="match status" value="1"/>
</dbReference>
<dbReference type="GO" id="GO:0005886">
    <property type="term" value="C:plasma membrane"/>
    <property type="evidence" value="ECO:0007669"/>
    <property type="project" value="TreeGrafter"/>
</dbReference>
<dbReference type="EMBL" id="SDWY01000001">
    <property type="protein sequence ID" value="MDN6899689.1"/>
    <property type="molecule type" value="Genomic_DNA"/>
</dbReference>
<evidence type="ECO:0000256" key="1">
    <source>
        <dbReference type="ARBA" id="ARBA00023002"/>
    </source>
</evidence>
<feature type="domain" description="FAD-binding FR-type" evidence="3">
    <location>
        <begin position="206"/>
        <end position="310"/>
    </location>
</feature>
<keyword evidence="2" id="KW-0472">Membrane</keyword>
<dbReference type="InterPro" id="IPR017938">
    <property type="entry name" value="Riboflavin_synthase-like_b-brl"/>
</dbReference>
<reference evidence="4" key="1">
    <citation type="submission" date="2019-01" db="EMBL/GenBank/DDBJ databases">
        <title>Oenococcus sicerae UCMA17102.</title>
        <authorList>
            <person name="Cousin F.J."/>
            <person name="Le Guellec R."/>
            <person name="Cretenet M."/>
        </authorList>
    </citation>
    <scope>NUCLEOTIDE SEQUENCE</scope>
    <source>
        <strain evidence="4">UCMA17102</strain>
    </source>
</reference>
<dbReference type="RefSeq" id="WP_301710935.1">
    <property type="nucleotide sequence ID" value="NZ_SDWY01000001.1"/>
</dbReference>
<organism evidence="4 5">
    <name type="scientific">Oenococcus sicerae</name>
    <dbReference type="NCBI Taxonomy" id="2203724"/>
    <lineage>
        <taxon>Bacteria</taxon>
        <taxon>Bacillati</taxon>
        <taxon>Bacillota</taxon>
        <taxon>Bacilli</taxon>
        <taxon>Lactobacillales</taxon>
        <taxon>Lactobacillaceae</taxon>
        <taxon>Oenococcus</taxon>
    </lineage>
</organism>
<keyword evidence="1" id="KW-0560">Oxidoreductase</keyword>
<accession>A0AAJ1VMZ7</accession>
<gene>
    <name evidence="4" type="ORF">EVC35_01535</name>
</gene>
<feature type="transmembrane region" description="Helical" evidence="2">
    <location>
        <begin position="70"/>
        <end position="90"/>
    </location>
</feature>
<feature type="transmembrane region" description="Helical" evidence="2">
    <location>
        <begin position="40"/>
        <end position="58"/>
    </location>
</feature>
<feature type="transmembrane region" description="Helical" evidence="2">
    <location>
        <begin position="7"/>
        <end position="28"/>
    </location>
</feature>
<sequence>MLKSHRYLLGLFWMLAIFIFPLPLIQALANGLTGPAISNLGIQLGTIAYAWMLLIIFISTKPKWLDRIIGLPSMYFLHGGLAIIMIVFAYVHKLMTSSNGLIKLTGDIGLWILIGTAVYSIFFLSGWLTDRIHWLKIWIRFFEKHIFKHEVSVWLHRLNILATLFVFIHVLLIDYIMQIKGFAILFYAYSLIVFALYAYFLISKTWRFNRAKVIDIRPLSANMMQVTLRFSHTRAEKLKKYQAGDYLFIDFPNIEGMKEMHPFSFVDFDYEKRQVVLAIRADGDFSHKIAKITIGESARIDGPFGTLNNQILNQDDKQQALILLAGGTGVVPLISLALAYASKREIYFIWTVSSEDDLVYRKLLLQLADQWPNFYYFESIHRLNLEKISAILPETIIDQAYFLMSGSNKMMIGYRSLLAKFGVKAKNIYYEKFSF</sequence>
<evidence type="ECO:0000313" key="5">
    <source>
        <dbReference type="Proteomes" id="UP001167919"/>
    </source>
</evidence>
<proteinExistence type="predicted"/>
<comment type="caution">
    <text evidence="4">The sequence shown here is derived from an EMBL/GenBank/DDBJ whole genome shotgun (WGS) entry which is preliminary data.</text>
</comment>
<name>A0AAJ1VMZ7_9LACO</name>
<feature type="transmembrane region" description="Helical" evidence="2">
    <location>
        <begin position="151"/>
        <end position="176"/>
    </location>
</feature>
<dbReference type="AlphaFoldDB" id="A0AAJ1VMZ7"/>
<dbReference type="InterPro" id="IPR013112">
    <property type="entry name" value="FAD-bd_8"/>
</dbReference>
<dbReference type="SUPFAM" id="SSF63380">
    <property type="entry name" value="Riboflavin synthase domain-like"/>
    <property type="match status" value="1"/>
</dbReference>
<dbReference type="Proteomes" id="UP001167919">
    <property type="component" value="Unassembled WGS sequence"/>
</dbReference>
<protein>
    <submittedName>
        <fullName evidence="4">Iron reductase</fullName>
    </submittedName>
</protein>
<dbReference type="SUPFAM" id="SSF52343">
    <property type="entry name" value="Ferredoxin reductase-like, C-terminal NADP-linked domain"/>
    <property type="match status" value="1"/>
</dbReference>
<evidence type="ECO:0000313" key="4">
    <source>
        <dbReference type="EMBL" id="MDN6899689.1"/>
    </source>
</evidence>
<keyword evidence="2" id="KW-0812">Transmembrane</keyword>
<dbReference type="Gene3D" id="3.40.50.80">
    <property type="entry name" value="Nucleotide-binding domain of ferredoxin-NADP reductase (FNR) module"/>
    <property type="match status" value="1"/>
</dbReference>
<dbReference type="InterPro" id="IPR050369">
    <property type="entry name" value="RBOH/FRE"/>
</dbReference>
<evidence type="ECO:0000259" key="3">
    <source>
        <dbReference type="PROSITE" id="PS51384"/>
    </source>
</evidence>
<feature type="transmembrane region" description="Helical" evidence="2">
    <location>
        <begin position="320"/>
        <end position="341"/>
    </location>
</feature>